<dbReference type="Pfam" id="PF01730">
    <property type="entry name" value="UreF"/>
    <property type="match status" value="1"/>
</dbReference>
<dbReference type="Proteomes" id="UP001565236">
    <property type="component" value="Unassembled WGS sequence"/>
</dbReference>
<reference evidence="4 5" key="1">
    <citation type="submission" date="2024-03" db="EMBL/GenBank/DDBJ databases">
        <title>Mouse gut bacterial collection (mGBC) of GemPharmatech.</title>
        <authorList>
            <person name="He Y."/>
            <person name="Dong L."/>
            <person name="Wu D."/>
            <person name="Gao X."/>
            <person name="Lin Z."/>
        </authorList>
    </citation>
    <scope>NUCLEOTIDE SEQUENCE [LARGE SCALE GENOMIC DNA]</scope>
    <source>
        <strain evidence="4 5">15-30</strain>
    </source>
</reference>
<evidence type="ECO:0000313" key="4">
    <source>
        <dbReference type="EMBL" id="MEY8661386.1"/>
    </source>
</evidence>
<dbReference type="RefSeq" id="WP_369939865.1">
    <property type="nucleotide sequence ID" value="NZ_JBCLUF010000001.1"/>
</dbReference>
<sequence>MENKHKLQTLLDHLEVFQICDSTFPIGTFNHSFGMENYLHDRRIKKAPEFQTWFENYFKSQFKYGEGLLTVLCWRALEKDELEKLWEYDDIITNSTLALETRNGQKLIAKQMLALIKRMYGTIKPLDTYEARIKDGESAGSPAIVFTIFAKHQKLSLMDTFMMYGYSIGSTMVQNAVRAIPLGQRDGQVVLHDVIALLGDLYPVVKKLDEAYLGANVPGLELAQIKHETQGSRLFMS</sequence>
<evidence type="ECO:0000256" key="2">
    <source>
        <dbReference type="ARBA" id="ARBA00023186"/>
    </source>
</evidence>
<comment type="similarity">
    <text evidence="3">Belongs to the UreF family.</text>
</comment>
<dbReference type="InterPro" id="IPR002639">
    <property type="entry name" value="UreF"/>
</dbReference>
<dbReference type="PANTHER" id="PTHR33620:SF1">
    <property type="entry name" value="UREASE ACCESSORY PROTEIN F"/>
    <property type="match status" value="1"/>
</dbReference>
<dbReference type="Gene3D" id="1.10.4190.10">
    <property type="entry name" value="Urease accessory protein UreF"/>
    <property type="match status" value="1"/>
</dbReference>
<dbReference type="PANTHER" id="PTHR33620">
    <property type="entry name" value="UREASE ACCESSORY PROTEIN F"/>
    <property type="match status" value="1"/>
</dbReference>
<dbReference type="PIRSF" id="PIRSF009467">
    <property type="entry name" value="Ureas_acces_UreF"/>
    <property type="match status" value="1"/>
</dbReference>
<gene>
    <name evidence="3" type="primary">ureF</name>
    <name evidence="4" type="ORF">AALT52_00550</name>
</gene>
<comment type="subcellular location">
    <subcellularLocation>
        <location evidence="3">Cytoplasm</location>
    </subcellularLocation>
</comment>
<comment type="subunit">
    <text evidence="3">UreD, UreF and UreG form a complex that acts as a GTP-hydrolysis-dependent molecular chaperone, activating the urease apoprotein by helping to assemble the nickel containing metallocenter of UreC. The UreE protein probably delivers the nickel.</text>
</comment>
<dbReference type="HAMAP" id="MF_01385">
    <property type="entry name" value="UreF"/>
    <property type="match status" value="1"/>
</dbReference>
<evidence type="ECO:0000256" key="3">
    <source>
        <dbReference type="HAMAP-Rule" id="MF_01385"/>
    </source>
</evidence>
<dbReference type="InterPro" id="IPR038277">
    <property type="entry name" value="UreF_sf"/>
</dbReference>
<comment type="function">
    <text evidence="3">Required for maturation of urease via the functional incorporation of the urease nickel metallocenter.</text>
</comment>
<keyword evidence="3" id="KW-0963">Cytoplasm</keyword>
<evidence type="ECO:0000313" key="5">
    <source>
        <dbReference type="Proteomes" id="UP001565236"/>
    </source>
</evidence>
<keyword evidence="5" id="KW-1185">Reference proteome</keyword>
<keyword evidence="1 3" id="KW-0996">Nickel insertion</keyword>
<keyword evidence="2 3" id="KW-0143">Chaperone</keyword>
<proteinExistence type="inferred from homology"/>
<protein>
    <recommendedName>
        <fullName evidence="3">Urease accessory protein UreF</fullName>
    </recommendedName>
</protein>
<organism evidence="4 5">
    <name type="scientific">Ligilactobacillus faecis</name>
    <dbReference type="NCBI Taxonomy" id="762833"/>
    <lineage>
        <taxon>Bacteria</taxon>
        <taxon>Bacillati</taxon>
        <taxon>Bacillota</taxon>
        <taxon>Bacilli</taxon>
        <taxon>Lactobacillales</taxon>
        <taxon>Lactobacillaceae</taxon>
        <taxon>Ligilactobacillus</taxon>
    </lineage>
</organism>
<name>A0ABV4DLN2_9LACO</name>
<accession>A0ABV4DLN2</accession>
<comment type="caution">
    <text evidence="4">The sequence shown here is derived from an EMBL/GenBank/DDBJ whole genome shotgun (WGS) entry which is preliminary data.</text>
</comment>
<evidence type="ECO:0000256" key="1">
    <source>
        <dbReference type="ARBA" id="ARBA00022988"/>
    </source>
</evidence>
<dbReference type="EMBL" id="JBCLUF010000001">
    <property type="protein sequence ID" value="MEY8661386.1"/>
    <property type="molecule type" value="Genomic_DNA"/>
</dbReference>